<keyword evidence="3" id="KW-1185">Reference proteome</keyword>
<reference evidence="2 3" key="1">
    <citation type="journal article" date="2019" name="Nat. Plants">
        <title>Genome sequencing of Musa balbisiana reveals subgenome evolution and function divergence in polyploid bananas.</title>
        <authorList>
            <person name="Yao X."/>
        </authorList>
    </citation>
    <scope>NUCLEOTIDE SEQUENCE [LARGE SCALE GENOMIC DNA]</scope>
    <source>
        <strain evidence="3">cv. DH-PKW</strain>
        <tissue evidence="2">Leaves</tissue>
    </source>
</reference>
<feature type="region of interest" description="Disordered" evidence="1">
    <location>
        <begin position="1"/>
        <end position="56"/>
    </location>
</feature>
<proteinExistence type="predicted"/>
<evidence type="ECO:0000256" key="1">
    <source>
        <dbReference type="SAM" id="MobiDB-lite"/>
    </source>
</evidence>
<feature type="compositionally biased region" description="Basic and acidic residues" evidence="1">
    <location>
        <begin position="18"/>
        <end position="30"/>
    </location>
</feature>
<feature type="compositionally biased region" description="Basic residues" evidence="1">
    <location>
        <begin position="38"/>
        <end position="52"/>
    </location>
</feature>
<organism evidence="2 3">
    <name type="scientific">Musa balbisiana</name>
    <name type="common">Banana</name>
    <dbReference type="NCBI Taxonomy" id="52838"/>
    <lineage>
        <taxon>Eukaryota</taxon>
        <taxon>Viridiplantae</taxon>
        <taxon>Streptophyta</taxon>
        <taxon>Embryophyta</taxon>
        <taxon>Tracheophyta</taxon>
        <taxon>Spermatophyta</taxon>
        <taxon>Magnoliopsida</taxon>
        <taxon>Liliopsida</taxon>
        <taxon>Zingiberales</taxon>
        <taxon>Musaceae</taxon>
        <taxon>Musa</taxon>
    </lineage>
</organism>
<dbReference type="EMBL" id="PYDT01000001">
    <property type="protein sequence ID" value="THU72934.1"/>
    <property type="molecule type" value="Genomic_DNA"/>
</dbReference>
<dbReference type="Proteomes" id="UP000317650">
    <property type="component" value="Chromosome 4"/>
</dbReference>
<evidence type="ECO:0000313" key="2">
    <source>
        <dbReference type="EMBL" id="THU72934.1"/>
    </source>
</evidence>
<comment type="caution">
    <text evidence="2">The sequence shown here is derived from an EMBL/GenBank/DDBJ whole genome shotgun (WGS) entry which is preliminary data.</text>
</comment>
<feature type="region of interest" description="Disordered" evidence="1">
    <location>
        <begin position="84"/>
        <end position="103"/>
    </location>
</feature>
<evidence type="ECO:0000313" key="3">
    <source>
        <dbReference type="Proteomes" id="UP000317650"/>
    </source>
</evidence>
<name>A0A4S8KCQ2_MUSBA</name>
<accession>A0A4S8KCQ2</accession>
<dbReference type="AlphaFoldDB" id="A0A4S8KCQ2"/>
<protein>
    <submittedName>
        <fullName evidence="2">Uncharacterized protein</fullName>
    </submittedName>
</protein>
<sequence length="243" mass="27036">MNYTYWKMRPIPSKRSRRADPLEAIKDNRSHAPASGRPTRRRCSPASSHRRCPPATNDSFSTVGAISWPIDQCRRCPPSRRPLLLASPSRSSEKDHWRRLPANGSPHRRLYHRRCYPTAGCRSPSLQRLQKQSFLCCRSPSSIAAAPPPALLFPSSAVAAQPTHHRCQPPCDDRRSLPSHCSPLLYIFCNRNRASIGNSPCTTVAGPLAAANAGCRHRRCYSPTSDDSARRPTVILAASPLLW</sequence>
<gene>
    <name evidence="2" type="ORF">C4D60_Mb04t17450</name>
</gene>